<evidence type="ECO:0000313" key="3">
    <source>
        <dbReference type="Proteomes" id="UP001148834"/>
    </source>
</evidence>
<dbReference type="Pfam" id="PF12762">
    <property type="entry name" value="DDE_Tnp_IS1595"/>
    <property type="match status" value="1"/>
</dbReference>
<reference evidence="2" key="1">
    <citation type="submission" date="2022-09" db="EMBL/GenBank/DDBJ databases">
        <title>Molecular characterization of Glaesserella parasuis strains circulating in commercial swine farms using whole-genome sequencing.</title>
        <authorList>
            <person name="Mugabi R."/>
            <person name="Clavijo M."/>
            <person name="Li G."/>
        </authorList>
    </citation>
    <scope>NUCLEOTIDE SEQUENCE</scope>
    <source>
        <strain evidence="2">0435-53</strain>
    </source>
</reference>
<dbReference type="SMART" id="SM01126">
    <property type="entry name" value="DDE_Tnp_IS1595"/>
    <property type="match status" value="1"/>
</dbReference>
<dbReference type="AlphaFoldDB" id="A0AA42JFW1"/>
<protein>
    <submittedName>
        <fullName evidence="2">IS1595 family transposase</fullName>
    </submittedName>
</protein>
<accession>A0AA42JFW1</accession>
<organism evidence="2 3">
    <name type="scientific">Glaesserella parasuis</name>
    <name type="common">Haemophilus parasuis</name>
    <dbReference type="NCBI Taxonomy" id="738"/>
    <lineage>
        <taxon>Bacteria</taxon>
        <taxon>Pseudomonadati</taxon>
        <taxon>Pseudomonadota</taxon>
        <taxon>Gammaproteobacteria</taxon>
        <taxon>Pasteurellales</taxon>
        <taxon>Pasteurellaceae</taxon>
        <taxon>Glaesserella</taxon>
    </lineage>
</organism>
<dbReference type="Proteomes" id="UP001148834">
    <property type="component" value="Unassembled WGS sequence"/>
</dbReference>
<dbReference type="InterPro" id="IPR024445">
    <property type="entry name" value="Tnp_ISXO2-like"/>
</dbReference>
<evidence type="ECO:0000313" key="2">
    <source>
        <dbReference type="EMBL" id="MDD2168587.1"/>
    </source>
</evidence>
<gene>
    <name evidence="2" type="ORF">N5925_08320</name>
</gene>
<name>A0AA42JFW1_GLAPU</name>
<feature type="non-terminal residue" evidence="2">
    <location>
        <position position="149"/>
    </location>
</feature>
<proteinExistence type="predicted"/>
<sequence>MKITHCKLKKSIQKKLLEFFVLEVTARSAADLLVIQPNSAIPFYRKIREVNLALEADEVFDGQIELDESYFDGTRKGKRGRGAVGKTAVFGLLKRDGKVYTVVVPNIQSATLLPIIREKVKPDSIVYTDFYRSYDVLDVSEFNHFRINH</sequence>
<dbReference type="NCBIfam" id="NF033547">
    <property type="entry name" value="transpos_IS1595"/>
    <property type="match status" value="1"/>
</dbReference>
<dbReference type="EMBL" id="JAODIR010000044">
    <property type="protein sequence ID" value="MDD2168587.1"/>
    <property type="molecule type" value="Genomic_DNA"/>
</dbReference>
<evidence type="ECO:0000259" key="1">
    <source>
        <dbReference type="SMART" id="SM01126"/>
    </source>
</evidence>
<comment type="caution">
    <text evidence="2">The sequence shown here is derived from an EMBL/GenBank/DDBJ whole genome shotgun (WGS) entry which is preliminary data.</text>
</comment>
<feature type="domain" description="ISXO2-like transposase" evidence="1">
    <location>
        <begin position="59"/>
        <end position="149"/>
    </location>
</feature>